<accession>A0ABV4NRQ6</accession>
<dbReference type="RefSeq" id="WP_371844636.1">
    <property type="nucleotide sequence ID" value="NZ_JBGMEL010000020.1"/>
</dbReference>
<sequence>MYVKSFVLVAIVIFTSACASRYLEPQVGELAALEMPVKHVKVGIGANSSIYLFAIKEKGSNCGKVFKPLGPKNRGDKTVTVNIPADREIFVANFSSIGSYSFCNVAGSFKSTQNKNYKLTSAPIYSGCGIVLFELDGDKAKAIELDDAKLDNLTGTKICSE</sequence>
<keyword evidence="3" id="KW-1185">Reference proteome</keyword>
<comment type="caution">
    <text evidence="2">The sequence shown here is derived from an EMBL/GenBank/DDBJ whole genome shotgun (WGS) entry which is preliminary data.</text>
</comment>
<gene>
    <name evidence="2" type="ORF">ACCI51_16985</name>
</gene>
<dbReference type="PROSITE" id="PS51257">
    <property type="entry name" value="PROKAR_LIPOPROTEIN"/>
    <property type="match status" value="1"/>
</dbReference>
<evidence type="ECO:0008006" key="4">
    <source>
        <dbReference type="Google" id="ProtNLM"/>
    </source>
</evidence>
<protein>
    <recommendedName>
        <fullName evidence="4">Lipoprotein</fullName>
    </recommendedName>
</protein>
<name>A0ABV4NRQ6_9GAMM</name>
<organism evidence="2 3">
    <name type="scientific">Microbulbifer echini</name>
    <dbReference type="NCBI Taxonomy" id="1529067"/>
    <lineage>
        <taxon>Bacteria</taxon>
        <taxon>Pseudomonadati</taxon>
        <taxon>Pseudomonadota</taxon>
        <taxon>Gammaproteobacteria</taxon>
        <taxon>Cellvibrionales</taxon>
        <taxon>Microbulbiferaceae</taxon>
        <taxon>Microbulbifer</taxon>
    </lineage>
</organism>
<evidence type="ECO:0000313" key="2">
    <source>
        <dbReference type="EMBL" id="MFA0792242.1"/>
    </source>
</evidence>
<dbReference type="Proteomes" id="UP001569414">
    <property type="component" value="Unassembled WGS sequence"/>
</dbReference>
<evidence type="ECO:0000313" key="3">
    <source>
        <dbReference type="Proteomes" id="UP001569414"/>
    </source>
</evidence>
<feature type="chain" id="PRO_5046790174" description="Lipoprotein" evidence="1">
    <location>
        <begin position="20"/>
        <end position="161"/>
    </location>
</feature>
<proteinExistence type="predicted"/>
<feature type="signal peptide" evidence="1">
    <location>
        <begin position="1"/>
        <end position="19"/>
    </location>
</feature>
<dbReference type="EMBL" id="JBGMEL010000020">
    <property type="protein sequence ID" value="MFA0792242.1"/>
    <property type="molecule type" value="Genomic_DNA"/>
</dbReference>
<keyword evidence="1" id="KW-0732">Signal</keyword>
<evidence type="ECO:0000256" key="1">
    <source>
        <dbReference type="SAM" id="SignalP"/>
    </source>
</evidence>
<reference evidence="2 3" key="1">
    <citation type="submission" date="2024-08" db="EMBL/GenBank/DDBJ databases">
        <authorList>
            <person name="Ishaq N."/>
        </authorList>
    </citation>
    <scope>NUCLEOTIDE SEQUENCE [LARGE SCALE GENOMIC DNA]</scope>
    <source>
        <strain evidence="2 3">JCM 30400</strain>
    </source>
</reference>